<reference evidence="1 2" key="1">
    <citation type="submission" date="2019-06" db="EMBL/GenBank/DDBJ databases">
        <title>Draft genomes of female and male turbot (Scophthalmus maximus).</title>
        <authorList>
            <person name="Xu H."/>
            <person name="Xu X.-W."/>
            <person name="Shao C."/>
            <person name="Chen S."/>
        </authorList>
    </citation>
    <scope>NUCLEOTIDE SEQUENCE [LARGE SCALE GENOMIC DNA]</scope>
    <source>
        <strain evidence="1">Ysfricsl-2016a</strain>
        <tissue evidence="1">Blood</tissue>
    </source>
</reference>
<gene>
    <name evidence="1" type="ORF">F2P81_002660</name>
</gene>
<organism evidence="1 2">
    <name type="scientific">Scophthalmus maximus</name>
    <name type="common">Turbot</name>
    <name type="synonym">Psetta maxima</name>
    <dbReference type="NCBI Taxonomy" id="52904"/>
    <lineage>
        <taxon>Eukaryota</taxon>
        <taxon>Metazoa</taxon>
        <taxon>Chordata</taxon>
        <taxon>Craniata</taxon>
        <taxon>Vertebrata</taxon>
        <taxon>Euteleostomi</taxon>
        <taxon>Actinopterygii</taxon>
        <taxon>Neopterygii</taxon>
        <taxon>Teleostei</taxon>
        <taxon>Neoteleostei</taxon>
        <taxon>Acanthomorphata</taxon>
        <taxon>Carangaria</taxon>
        <taxon>Pleuronectiformes</taxon>
        <taxon>Pleuronectoidei</taxon>
        <taxon>Scophthalmidae</taxon>
        <taxon>Scophthalmus</taxon>
    </lineage>
</organism>
<dbReference type="Proteomes" id="UP000438429">
    <property type="component" value="Unassembled WGS sequence"/>
</dbReference>
<evidence type="ECO:0000313" key="1">
    <source>
        <dbReference type="EMBL" id="KAF0046131.1"/>
    </source>
</evidence>
<comment type="caution">
    <text evidence="1">The sequence shown here is derived from an EMBL/GenBank/DDBJ whole genome shotgun (WGS) entry which is preliminary data.</text>
</comment>
<dbReference type="AlphaFoldDB" id="A0A6A4TTW2"/>
<dbReference type="EMBL" id="VEVO01000002">
    <property type="protein sequence ID" value="KAF0046131.1"/>
    <property type="molecule type" value="Genomic_DNA"/>
</dbReference>
<sequence>MKSRKSVLNGCHYYVFIECLRTPTGHLGPVPVVVLDCTLPSGPPPPPPPPKELRPELRIIIVATCQRLELSEAATLPKDSESVWAGAEEKRLFKY</sequence>
<evidence type="ECO:0000313" key="2">
    <source>
        <dbReference type="Proteomes" id="UP000438429"/>
    </source>
</evidence>
<proteinExistence type="predicted"/>
<name>A0A6A4TTW2_SCOMX</name>
<accession>A0A6A4TTW2</accession>
<protein>
    <submittedName>
        <fullName evidence="1">Uncharacterized protein</fullName>
    </submittedName>
</protein>